<dbReference type="Proteomes" id="UP000321412">
    <property type="component" value="Unassembled WGS sequence"/>
</dbReference>
<protein>
    <submittedName>
        <fullName evidence="5">BlaI/MecI/CopY family transcriptional regulator</fullName>
    </submittedName>
</protein>
<dbReference type="InterPro" id="IPR036390">
    <property type="entry name" value="WH_DNA-bd_sf"/>
</dbReference>
<dbReference type="Pfam" id="PF03965">
    <property type="entry name" value="Penicillinase_R"/>
    <property type="match status" value="1"/>
</dbReference>
<name>A0A5C6XKP4_9DELT</name>
<dbReference type="InterPro" id="IPR005650">
    <property type="entry name" value="BlaI_family"/>
</dbReference>
<keyword evidence="3" id="KW-0238">DNA-binding</keyword>
<evidence type="ECO:0000256" key="1">
    <source>
        <dbReference type="ARBA" id="ARBA00011046"/>
    </source>
</evidence>
<dbReference type="GO" id="GO:0045892">
    <property type="term" value="P:negative regulation of DNA-templated transcription"/>
    <property type="evidence" value="ECO:0007669"/>
    <property type="project" value="InterPro"/>
</dbReference>
<keyword evidence="2" id="KW-0805">Transcription regulation</keyword>
<evidence type="ECO:0000256" key="3">
    <source>
        <dbReference type="ARBA" id="ARBA00023125"/>
    </source>
</evidence>
<reference evidence="5 6" key="1">
    <citation type="submission" date="2019-08" db="EMBL/GenBank/DDBJ databases">
        <title>Bradymonadales sp. TMQ4.</title>
        <authorList>
            <person name="Liang Q."/>
        </authorList>
    </citation>
    <scope>NUCLEOTIDE SEQUENCE [LARGE SCALE GENOMIC DNA]</scope>
    <source>
        <strain evidence="5 6">TMQ4</strain>
    </source>
</reference>
<organism evidence="5 6">
    <name type="scientific">Lujinxingia vulgaris</name>
    <dbReference type="NCBI Taxonomy" id="2600176"/>
    <lineage>
        <taxon>Bacteria</taxon>
        <taxon>Deltaproteobacteria</taxon>
        <taxon>Bradymonadales</taxon>
        <taxon>Lujinxingiaceae</taxon>
        <taxon>Lujinxingia</taxon>
    </lineage>
</organism>
<proteinExistence type="inferred from homology"/>
<dbReference type="SUPFAM" id="SSF46785">
    <property type="entry name" value="Winged helix' DNA-binding domain"/>
    <property type="match status" value="1"/>
</dbReference>
<dbReference type="EMBL" id="VOSM01000001">
    <property type="protein sequence ID" value="TXD39520.1"/>
    <property type="molecule type" value="Genomic_DNA"/>
</dbReference>
<keyword evidence="6" id="KW-1185">Reference proteome</keyword>
<gene>
    <name evidence="5" type="ORF">FRC98_01435</name>
</gene>
<comment type="similarity">
    <text evidence="1">Belongs to the BlaI transcriptional regulatory family.</text>
</comment>
<dbReference type="InterPro" id="IPR036388">
    <property type="entry name" value="WH-like_DNA-bd_sf"/>
</dbReference>
<evidence type="ECO:0000313" key="6">
    <source>
        <dbReference type="Proteomes" id="UP000321412"/>
    </source>
</evidence>
<accession>A0A5C6XKP4</accession>
<dbReference type="GO" id="GO:0003677">
    <property type="term" value="F:DNA binding"/>
    <property type="evidence" value="ECO:0007669"/>
    <property type="project" value="UniProtKB-KW"/>
</dbReference>
<dbReference type="OrthoDB" id="9813987at2"/>
<evidence type="ECO:0000256" key="2">
    <source>
        <dbReference type="ARBA" id="ARBA00023015"/>
    </source>
</evidence>
<evidence type="ECO:0000256" key="4">
    <source>
        <dbReference type="ARBA" id="ARBA00023163"/>
    </source>
</evidence>
<keyword evidence="4" id="KW-0804">Transcription</keyword>
<comment type="caution">
    <text evidence="5">The sequence shown here is derived from an EMBL/GenBank/DDBJ whole genome shotgun (WGS) entry which is preliminary data.</text>
</comment>
<dbReference type="AlphaFoldDB" id="A0A5C6XKP4"/>
<evidence type="ECO:0000313" key="5">
    <source>
        <dbReference type="EMBL" id="TXD39520.1"/>
    </source>
</evidence>
<dbReference type="Gene3D" id="1.10.10.10">
    <property type="entry name" value="Winged helix-like DNA-binding domain superfamily/Winged helix DNA-binding domain"/>
    <property type="match status" value="1"/>
</dbReference>
<sequence>MPHLALGDLEQAVLDVLWREGALNPGQMHQVLGEERGISVNTVSSAMKRLFDKGLLEREKVSHAYEYRAAVSRAELQRQLIASIAERFSGEERAGLLAAFVDIAQADGEETLRRLEALVNARLKGGE</sequence>